<accession>A0A889IW79</accession>
<gene>
    <name evidence="2" type="primary">ORF45</name>
</gene>
<dbReference type="EMBL" id="MN545487">
    <property type="protein sequence ID" value="QRE02526.1"/>
    <property type="molecule type" value="Genomic_DNA"/>
</dbReference>
<organism evidence="2">
    <name type="scientific">Otarine gammaherpesvirus 4</name>
    <dbReference type="NCBI Taxonomy" id="2801541"/>
    <lineage>
        <taxon>Viruses</taxon>
        <taxon>Duplodnaviria</taxon>
        <taxon>Heunggongvirae</taxon>
        <taxon>Peploviricota</taxon>
        <taxon>Herviviricetes</taxon>
        <taxon>Herpesvirales</taxon>
        <taxon>Orthoherpesviridae</taxon>
        <taxon>Gammaherpesvirinae</taxon>
    </lineage>
</organism>
<sequence length="287" mass="31811">MTDLEKRMLPIEGAPRIKTTHYFRFPPFSSNCMEDECCSLDADESDLDSVFDRSSAHGSPAPLCGYGAIGLDSSDDMECGMCSLDCFNGDECNPPNMWDEATLAAEQDDNMDNYEMSSSEGELTDEMEALNNDDTDDSEPQSDEDMFGGELPALRQKRPITISSSSEPATPEHIRKMARLQARLSSGSNSTPSSSCDHKCRMRRGASHKVMKICLGVSCQHCGKSGQLPYHHHQNQQHQSTSERWHGYKPDLAVVQTQPRAVAVITKAACDVGQWITLHTLCKHHHL</sequence>
<feature type="region of interest" description="Disordered" evidence="1">
    <location>
        <begin position="130"/>
        <end position="172"/>
    </location>
</feature>
<evidence type="ECO:0000313" key="2">
    <source>
        <dbReference type="EMBL" id="QRE02526.1"/>
    </source>
</evidence>
<protein>
    <submittedName>
        <fullName evidence="2">Virion phosphoprotein</fullName>
    </submittedName>
</protein>
<name>A0A889IW79_9GAMA</name>
<proteinExistence type="predicted"/>
<reference evidence="2" key="1">
    <citation type="submission" date="2019-10" db="EMBL/GenBank/DDBJ databases">
        <title>Otarine herpesvirus 4 in Northern fur seal genital swab.</title>
        <authorList>
            <person name="Deming A.C."/>
            <person name="Wellehan J.F.X."/>
            <person name="Gulland F.M.D."/>
        </authorList>
    </citation>
    <scope>NUCLEOTIDE SEQUENCE</scope>
    <source>
        <strain evidence="2">Cu11-001</strain>
    </source>
</reference>
<feature type="compositionally biased region" description="Acidic residues" evidence="1">
    <location>
        <begin position="130"/>
        <end position="147"/>
    </location>
</feature>
<evidence type="ECO:0000256" key="1">
    <source>
        <dbReference type="SAM" id="MobiDB-lite"/>
    </source>
</evidence>